<dbReference type="InterPro" id="IPR012337">
    <property type="entry name" value="RNaseH-like_sf"/>
</dbReference>
<dbReference type="Proteomes" id="UP000467841">
    <property type="component" value="Unassembled WGS sequence"/>
</dbReference>
<dbReference type="GO" id="GO:0004523">
    <property type="term" value="F:RNA-DNA hybrid ribonuclease activity"/>
    <property type="evidence" value="ECO:0007669"/>
    <property type="project" value="InterPro"/>
</dbReference>
<organism evidence="3 4">
    <name type="scientific">Microthlaspi erraticum</name>
    <dbReference type="NCBI Taxonomy" id="1685480"/>
    <lineage>
        <taxon>Eukaryota</taxon>
        <taxon>Viridiplantae</taxon>
        <taxon>Streptophyta</taxon>
        <taxon>Embryophyta</taxon>
        <taxon>Tracheophyta</taxon>
        <taxon>Spermatophyta</taxon>
        <taxon>Magnoliopsida</taxon>
        <taxon>eudicotyledons</taxon>
        <taxon>Gunneridae</taxon>
        <taxon>Pentapetalae</taxon>
        <taxon>rosids</taxon>
        <taxon>malvids</taxon>
        <taxon>Brassicales</taxon>
        <taxon>Brassicaceae</taxon>
        <taxon>Coluteocarpeae</taxon>
        <taxon>Microthlaspi</taxon>
    </lineage>
</organism>
<keyword evidence="4" id="KW-1185">Reference proteome</keyword>
<dbReference type="InterPro" id="IPR044730">
    <property type="entry name" value="RNase_H-like_dom_plant"/>
</dbReference>
<sequence>MASCTDQRRYNKKPPARHKNHPSTVTCNTDAAWNKDRKTAGFGWVFSSRGGERRNHGSTAETTIRSAQMAEAIAVHKALQQAQQPCFTHISVASKHSREDFRIRNSMGFFTIS</sequence>
<feature type="compositionally biased region" description="Basic residues" evidence="1">
    <location>
        <begin position="10"/>
        <end position="21"/>
    </location>
</feature>
<dbReference type="SUPFAM" id="SSF53098">
    <property type="entry name" value="Ribonuclease H-like"/>
    <property type="match status" value="1"/>
</dbReference>
<reference evidence="3" key="1">
    <citation type="submission" date="2020-01" db="EMBL/GenBank/DDBJ databases">
        <authorList>
            <person name="Mishra B."/>
        </authorList>
    </citation>
    <scope>NUCLEOTIDE SEQUENCE [LARGE SCALE GENOMIC DNA]</scope>
</reference>
<name>A0A6D2K7T9_9BRAS</name>
<evidence type="ECO:0000313" key="3">
    <source>
        <dbReference type="EMBL" id="CAA7047906.1"/>
    </source>
</evidence>
<dbReference type="InterPro" id="IPR002156">
    <property type="entry name" value="RNaseH_domain"/>
</dbReference>
<evidence type="ECO:0000259" key="2">
    <source>
        <dbReference type="Pfam" id="PF13456"/>
    </source>
</evidence>
<protein>
    <recommendedName>
        <fullName evidence="2">RNase H type-1 domain-containing protein</fullName>
    </recommendedName>
</protein>
<evidence type="ECO:0000256" key="1">
    <source>
        <dbReference type="SAM" id="MobiDB-lite"/>
    </source>
</evidence>
<proteinExistence type="predicted"/>
<dbReference type="EMBL" id="CACVBM020001384">
    <property type="protein sequence ID" value="CAA7047906.1"/>
    <property type="molecule type" value="Genomic_DNA"/>
</dbReference>
<comment type="caution">
    <text evidence="3">The sequence shown here is derived from an EMBL/GenBank/DDBJ whole genome shotgun (WGS) entry which is preliminary data.</text>
</comment>
<dbReference type="Pfam" id="PF13456">
    <property type="entry name" value="RVT_3"/>
    <property type="match status" value="1"/>
</dbReference>
<gene>
    <name evidence="3" type="ORF">MERR_LOCUS35141</name>
</gene>
<evidence type="ECO:0000313" key="4">
    <source>
        <dbReference type="Proteomes" id="UP000467841"/>
    </source>
</evidence>
<dbReference type="CDD" id="cd06222">
    <property type="entry name" value="RNase_H_like"/>
    <property type="match status" value="1"/>
</dbReference>
<dbReference type="InterPro" id="IPR036397">
    <property type="entry name" value="RNaseH_sf"/>
</dbReference>
<dbReference type="AlphaFoldDB" id="A0A6D2K7T9"/>
<dbReference type="Gene3D" id="3.30.420.10">
    <property type="entry name" value="Ribonuclease H-like superfamily/Ribonuclease H"/>
    <property type="match status" value="1"/>
</dbReference>
<accession>A0A6D2K7T9</accession>
<feature type="domain" description="RNase H type-1" evidence="2">
    <location>
        <begin position="28"/>
        <end position="94"/>
    </location>
</feature>
<feature type="region of interest" description="Disordered" evidence="1">
    <location>
        <begin position="1"/>
        <end position="25"/>
    </location>
</feature>
<dbReference type="GO" id="GO:0003676">
    <property type="term" value="F:nucleic acid binding"/>
    <property type="evidence" value="ECO:0007669"/>
    <property type="project" value="InterPro"/>
</dbReference>